<gene>
    <name evidence="17" type="ORF">UCRPC4_g04422</name>
</gene>
<evidence type="ECO:0000256" key="11">
    <source>
        <dbReference type="ARBA" id="ARBA00023136"/>
    </source>
</evidence>
<dbReference type="GO" id="GO:0052851">
    <property type="term" value="F:ferric-chelate reductase (NADPH) activity"/>
    <property type="evidence" value="ECO:0007669"/>
    <property type="project" value="UniProtKB-EC"/>
</dbReference>
<dbReference type="GO" id="GO:0006826">
    <property type="term" value="P:iron ion transport"/>
    <property type="evidence" value="ECO:0007669"/>
    <property type="project" value="TreeGrafter"/>
</dbReference>
<sequence length="642" mass="71040">MAPTLSVLLLAALVKAVTAQSGSSSSGSPSSGGSNGGSSSGSGSPSHGEMEPSGPSNEDLSNDFLIATAAFVGSVMVFRIVLYCVQYIRQLASLSGGSQRYFAVPNPTWGSIKRNILYAPLLRKRHNTEFRLSSAINMGTLPTRFQTLFMIAIIAANITLSVYNIPWSSSSQEVLPLLRNRTGTLSTVNLIPLVIMAGRHNPLIKWMNISFDSFNMMHRLFGRLCALEALAHTLCWMISSVEKSKILTLLRRFSTDEFTEGWSHVTMAFRESQFIYAGLIATVLFLAICLFAFSPVRHAFYETFLHLHIAMVVVSFAFLWIHLDGMSAQNYLLGAIACWACERAMRIVTLVYRNVGSGGTKALVEAMPGDAMRITFRMARPWTFKPGQHFYVIIPSIGLWTSHPFSVAWSDDEDLVSSSLSSLSDEKGLVMSRQDVNSITSSTFSAIVRRRTGFTDALWKKVEKAGAFDGTSLTLTAFVNGPYGVHRPLDSYGTVMLFAGGVGITHQVPYVRDLVMGFANETVATRKVVLVWIIQSPEHLEWIRPWMTKILNMDRRRDILTIKLFITRPRSAKEVHSPSATVQMFPGRPNVDTLIGKECEAQIGAMGVSVCGTGELQDDVRRACNDRSKWSNIDYIEESFTW</sequence>
<evidence type="ECO:0000256" key="3">
    <source>
        <dbReference type="ARBA" id="ARBA00012668"/>
    </source>
</evidence>
<dbReference type="InterPro" id="IPR013112">
    <property type="entry name" value="FAD-bd_8"/>
</dbReference>
<feature type="signal peptide" evidence="15">
    <location>
        <begin position="1"/>
        <end position="19"/>
    </location>
</feature>
<evidence type="ECO:0000256" key="9">
    <source>
        <dbReference type="ARBA" id="ARBA00023002"/>
    </source>
</evidence>
<keyword evidence="8 14" id="KW-1133">Transmembrane helix</keyword>
<evidence type="ECO:0000256" key="7">
    <source>
        <dbReference type="ARBA" id="ARBA00022982"/>
    </source>
</evidence>
<evidence type="ECO:0000256" key="2">
    <source>
        <dbReference type="ARBA" id="ARBA00006278"/>
    </source>
</evidence>
<dbReference type="AlphaFoldDB" id="A0A0G2EBN6"/>
<keyword evidence="4" id="KW-0813">Transport</keyword>
<dbReference type="InterPro" id="IPR013130">
    <property type="entry name" value="Fe3_Rdtase_TM_dom"/>
</dbReference>
<dbReference type="FunFam" id="3.40.50.80:FF:000023">
    <property type="entry name" value="Putative ferric-chelate reductase"/>
    <property type="match status" value="1"/>
</dbReference>
<comment type="catalytic activity">
    <reaction evidence="12">
        <text>2 a Fe(II)-siderophore + NADP(+) + H(+) = 2 a Fe(III)-siderophore + NADPH</text>
        <dbReference type="Rhea" id="RHEA:28795"/>
        <dbReference type="Rhea" id="RHEA-COMP:11342"/>
        <dbReference type="Rhea" id="RHEA-COMP:11344"/>
        <dbReference type="ChEBI" id="CHEBI:15378"/>
        <dbReference type="ChEBI" id="CHEBI:29033"/>
        <dbReference type="ChEBI" id="CHEBI:29034"/>
        <dbReference type="ChEBI" id="CHEBI:57783"/>
        <dbReference type="ChEBI" id="CHEBI:58349"/>
        <dbReference type="EC" id="1.16.1.9"/>
    </reaction>
</comment>
<dbReference type="OrthoDB" id="4494341at2759"/>
<keyword evidence="9" id="KW-0560">Oxidoreductase</keyword>
<feature type="chain" id="PRO_5002543523" description="ferric-chelate reductase (NADPH)" evidence="15">
    <location>
        <begin position="20"/>
        <end position="642"/>
    </location>
</feature>
<dbReference type="GO" id="GO:0006879">
    <property type="term" value="P:intracellular iron ion homeostasis"/>
    <property type="evidence" value="ECO:0007669"/>
    <property type="project" value="TreeGrafter"/>
</dbReference>
<dbReference type="Pfam" id="PF01794">
    <property type="entry name" value="Ferric_reduct"/>
    <property type="match status" value="1"/>
</dbReference>
<keyword evidence="5" id="KW-1003">Cell membrane</keyword>
<evidence type="ECO:0000256" key="8">
    <source>
        <dbReference type="ARBA" id="ARBA00022989"/>
    </source>
</evidence>
<dbReference type="PROSITE" id="PS51384">
    <property type="entry name" value="FAD_FR"/>
    <property type="match status" value="1"/>
</dbReference>
<evidence type="ECO:0000256" key="14">
    <source>
        <dbReference type="SAM" id="Phobius"/>
    </source>
</evidence>
<dbReference type="GO" id="GO:0015677">
    <property type="term" value="P:copper ion import"/>
    <property type="evidence" value="ECO:0007669"/>
    <property type="project" value="TreeGrafter"/>
</dbReference>
<comment type="subcellular location">
    <subcellularLocation>
        <location evidence="1">Cell membrane</location>
        <topology evidence="1">Multi-pass membrane protein</topology>
    </subcellularLocation>
</comment>
<evidence type="ECO:0000256" key="15">
    <source>
        <dbReference type="SAM" id="SignalP"/>
    </source>
</evidence>
<feature type="transmembrane region" description="Helical" evidence="14">
    <location>
        <begin position="145"/>
        <end position="163"/>
    </location>
</feature>
<comment type="caution">
    <text evidence="17">The sequence shown here is derived from an EMBL/GenBank/DDBJ whole genome shotgun (WGS) entry which is preliminary data.</text>
</comment>
<dbReference type="SFLD" id="SFLDG01168">
    <property type="entry name" value="Ferric_reductase_subgroup_(FRE"/>
    <property type="match status" value="1"/>
</dbReference>
<dbReference type="CDD" id="cd06186">
    <property type="entry name" value="NOX_Duox_like_FAD_NADP"/>
    <property type="match status" value="1"/>
</dbReference>
<keyword evidence="15" id="KW-0732">Signal</keyword>
<feature type="region of interest" description="Disordered" evidence="13">
    <location>
        <begin position="21"/>
        <end position="57"/>
    </location>
</feature>
<evidence type="ECO:0000259" key="16">
    <source>
        <dbReference type="PROSITE" id="PS51384"/>
    </source>
</evidence>
<keyword evidence="7" id="KW-0249">Electron transport</keyword>
<dbReference type="Pfam" id="PF08022">
    <property type="entry name" value="FAD_binding_8"/>
    <property type="match status" value="1"/>
</dbReference>
<feature type="domain" description="FAD-binding FR-type" evidence="16">
    <location>
        <begin position="340"/>
        <end position="489"/>
    </location>
</feature>
<dbReference type="InterPro" id="IPR051410">
    <property type="entry name" value="Ferric/Cupric_Reductase"/>
</dbReference>
<feature type="compositionally biased region" description="Low complexity" evidence="13">
    <location>
        <begin position="21"/>
        <end position="32"/>
    </location>
</feature>
<dbReference type="SFLD" id="SFLDS00052">
    <property type="entry name" value="Ferric_Reductase_Domain"/>
    <property type="match status" value="1"/>
</dbReference>
<keyword evidence="18" id="KW-1185">Reference proteome</keyword>
<dbReference type="InterPro" id="IPR017927">
    <property type="entry name" value="FAD-bd_FR_type"/>
</dbReference>
<evidence type="ECO:0000313" key="18">
    <source>
        <dbReference type="Proteomes" id="UP000053317"/>
    </source>
</evidence>
<evidence type="ECO:0000256" key="4">
    <source>
        <dbReference type="ARBA" id="ARBA00022448"/>
    </source>
</evidence>
<feature type="transmembrane region" description="Helical" evidence="14">
    <location>
        <begin position="305"/>
        <end position="323"/>
    </location>
</feature>
<organism evidence="17 18">
    <name type="scientific">Phaeomoniella chlamydospora</name>
    <name type="common">Phaeoacremonium chlamydosporum</name>
    <dbReference type="NCBI Taxonomy" id="158046"/>
    <lineage>
        <taxon>Eukaryota</taxon>
        <taxon>Fungi</taxon>
        <taxon>Dikarya</taxon>
        <taxon>Ascomycota</taxon>
        <taxon>Pezizomycotina</taxon>
        <taxon>Eurotiomycetes</taxon>
        <taxon>Chaetothyriomycetidae</taxon>
        <taxon>Phaeomoniellales</taxon>
        <taxon>Phaeomoniellaceae</taxon>
        <taxon>Phaeomoniella</taxon>
    </lineage>
</organism>
<evidence type="ECO:0000313" key="17">
    <source>
        <dbReference type="EMBL" id="KKY19721.1"/>
    </source>
</evidence>
<feature type="transmembrane region" description="Helical" evidence="14">
    <location>
        <begin position="64"/>
        <end position="85"/>
    </location>
</feature>
<keyword evidence="10" id="KW-0406">Ion transport</keyword>
<evidence type="ECO:0000256" key="12">
    <source>
        <dbReference type="ARBA" id="ARBA00048483"/>
    </source>
</evidence>
<dbReference type="InterPro" id="IPR013121">
    <property type="entry name" value="Fe_red_NAD-bd_6"/>
</dbReference>
<protein>
    <recommendedName>
        <fullName evidence="3">ferric-chelate reductase (NADPH)</fullName>
        <ecNumber evidence="3">1.16.1.9</ecNumber>
    </recommendedName>
</protein>
<feature type="transmembrane region" description="Helical" evidence="14">
    <location>
        <begin position="274"/>
        <end position="293"/>
    </location>
</feature>
<dbReference type="InterPro" id="IPR017938">
    <property type="entry name" value="Riboflavin_synthase-like_b-brl"/>
</dbReference>
<dbReference type="InterPro" id="IPR039261">
    <property type="entry name" value="FNR_nucleotide-bd"/>
</dbReference>
<accession>A0A0G2EBN6</accession>
<dbReference type="Proteomes" id="UP000053317">
    <property type="component" value="Unassembled WGS sequence"/>
</dbReference>
<dbReference type="EMBL" id="LCWF01000106">
    <property type="protein sequence ID" value="KKY19721.1"/>
    <property type="molecule type" value="Genomic_DNA"/>
</dbReference>
<dbReference type="PANTHER" id="PTHR32361:SF24">
    <property type="entry name" value="REDUCTASE, PUTATIVE (AFU_ORTHOLOGUE AFUA_3G10820)-RELATED"/>
    <property type="match status" value="1"/>
</dbReference>
<dbReference type="Pfam" id="PF08030">
    <property type="entry name" value="NAD_binding_6"/>
    <property type="match status" value="1"/>
</dbReference>
<evidence type="ECO:0000256" key="10">
    <source>
        <dbReference type="ARBA" id="ARBA00023065"/>
    </source>
</evidence>
<keyword evidence="11 14" id="KW-0472">Membrane</keyword>
<evidence type="ECO:0000256" key="1">
    <source>
        <dbReference type="ARBA" id="ARBA00004651"/>
    </source>
</evidence>
<dbReference type="PANTHER" id="PTHR32361">
    <property type="entry name" value="FERRIC/CUPRIC REDUCTASE TRANSMEMBRANE COMPONENT"/>
    <property type="match status" value="1"/>
</dbReference>
<evidence type="ECO:0000256" key="6">
    <source>
        <dbReference type="ARBA" id="ARBA00022692"/>
    </source>
</evidence>
<name>A0A0G2EBN6_PHACM</name>
<dbReference type="SUPFAM" id="SSF63380">
    <property type="entry name" value="Riboflavin synthase domain-like"/>
    <property type="match status" value="1"/>
</dbReference>
<dbReference type="SUPFAM" id="SSF52343">
    <property type="entry name" value="Ferredoxin reductase-like, C-terminal NADP-linked domain"/>
    <property type="match status" value="1"/>
</dbReference>
<feature type="compositionally biased region" description="Low complexity" evidence="13">
    <location>
        <begin position="41"/>
        <end position="56"/>
    </location>
</feature>
<reference evidence="17 18" key="2">
    <citation type="submission" date="2015-05" db="EMBL/GenBank/DDBJ databases">
        <authorList>
            <person name="Morales-Cruz A."/>
            <person name="Amrine K.C."/>
            <person name="Cantu D."/>
        </authorList>
    </citation>
    <scope>NUCLEOTIDE SEQUENCE [LARGE SCALE GENOMIC DNA]</scope>
    <source>
        <strain evidence="17">UCRPC4</strain>
    </source>
</reference>
<keyword evidence="6 14" id="KW-0812">Transmembrane</keyword>
<dbReference type="EC" id="1.16.1.9" evidence="3"/>
<dbReference type="GO" id="GO:0005886">
    <property type="term" value="C:plasma membrane"/>
    <property type="evidence" value="ECO:0007669"/>
    <property type="project" value="UniProtKB-SubCell"/>
</dbReference>
<evidence type="ECO:0000256" key="5">
    <source>
        <dbReference type="ARBA" id="ARBA00022475"/>
    </source>
</evidence>
<comment type="similarity">
    <text evidence="2">Belongs to the ferric reductase (FRE) family.</text>
</comment>
<reference evidence="17 18" key="1">
    <citation type="submission" date="2015-05" db="EMBL/GenBank/DDBJ databases">
        <title>Distinctive expansion of gene families associated with plant cell wall degradation and secondary metabolism in the genomes of grapevine trunk pathogens.</title>
        <authorList>
            <person name="Lawrence D.P."/>
            <person name="Travadon R."/>
            <person name="Rolshausen P.E."/>
            <person name="Baumgartner K."/>
        </authorList>
    </citation>
    <scope>NUCLEOTIDE SEQUENCE [LARGE SCALE GENOMIC DNA]</scope>
    <source>
        <strain evidence="17">UCRPC4</strain>
    </source>
</reference>
<dbReference type="Gene3D" id="3.40.50.80">
    <property type="entry name" value="Nucleotide-binding domain of ferredoxin-NADP reductase (FNR) module"/>
    <property type="match status" value="1"/>
</dbReference>
<evidence type="ECO:0000256" key="13">
    <source>
        <dbReference type="SAM" id="MobiDB-lite"/>
    </source>
</evidence>
<proteinExistence type="inferred from homology"/>